<dbReference type="Proteomes" id="UP001391051">
    <property type="component" value="Unassembled WGS sequence"/>
</dbReference>
<comment type="caution">
    <text evidence="3">The sequence shown here is derived from an EMBL/GenBank/DDBJ whole genome shotgun (WGS) entry which is preliminary data.</text>
</comment>
<dbReference type="Pfam" id="PF20253">
    <property type="entry name" value="DUF6604"/>
    <property type="match status" value="1"/>
</dbReference>
<evidence type="ECO:0000256" key="1">
    <source>
        <dbReference type="SAM" id="MobiDB-lite"/>
    </source>
</evidence>
<feature type="compositionally biased region" description="Polar residues" evidence="1">
    <location>
        <begin position="133"/>
        <end position="149"/>
    </location>
</feature>
<evidence type="ECO:0000313" key="4">
    <source>
        <dbReference type="Proteomes" id="UP001391051"/>
    </source>
</evidence>
<feature type="region of interest" description="Disordered" evidence="1">
    <location>
        <begin position="117"/>
        <end position="149"/>
    </location>
</feature>
<protein>
    <recommendedName>
        <fullName evidence="2">DUF6604 domain-containing protein</fullName>
    </recommendedName>
</protein>
<organism evidence="3 4">
    <name type="scientific">Apiospora aurea</name>
    <dbReference type="NCBI Taxonomy" id="335848"/>
    <lineage>
        <taxon>Eukaryota</taxon>
        <taxon>Fungi</taxon>
        <taxon>Dikarya</taxon>
        <taxon>Ascomycota</taxon>
        <taxon>Pezizomycotina</taxon>
        <taxon>Sordariomycetes</taxon>
        <taxon>Xylariomycetidae</taxon>
        <taxon>Amphisphaeriales</taxon>
        <taxon>Apiosporaceae</taxon>
        <taxon>Apiospora</taxon>
    </lineage>
</organism>
<dbReference type="RefSeq" id="XP_066694948.1">
    <property type="nucleotide sequence ID" value="XM_066848252.1"/>
</dbReference>
<accession>A0ABR1PYT8</accession>
<keyword evidence="4" id="KW-1185">Reference proteome</keyword>
<evidence type="ECO:0000313" key="3">
    <source>
        <dbReference type="EMBL" id="KAK7942917.1"/>
    </source>
</evidence>
<reference evidence="3 4" key="1">
    <citation type="submission" date="2023-01" db="EMBL/GenBank/DDBJ databases">
        <title>Analysis of 21 Apiospora genomes using comparative genomics revels a genus with tremendous synthesis potential of carbohydrate active enzymes and secondary metabolites.</title>
        <authorList>
            <person name="Sorensen T."/>
        </authorList>
    </citation>
    <scope>NUCLEOTIDE SEQUENCE [LARGE SCALE GENOMIC DNA]</scope>
    <source>
        <strain evidence="3 4">CBS 24483</strain>
    </source>
</reference>
<dbReference type="InterPro" id="IPR046539">
    <property type="entry name" value="DUF6604"/>
</dbReference>
<name>A0ABR1PYT8_9PEZI</name>
<proteinExistence type="predicted"/>
<feature type="domain" description="DUF6604" evidence="2">
    <location>
        <begin position="12"/>
        <end position="124"/>
    </location>
</feature>
<sequence>MDSISPGELHLDYTEKTMKVAIWLRDEARGRNYRLPRNHGRRRPKKLHPRYKLKPEDYVPIAKHIVKNGRSPLVVPEDIANDLDSAIGSRRTANINHERFLGTLEEVRKILQPLVSKEVEESATVPSGGIESASISPESNNGMSNEPSV</sequence>
<dbReference type="EMBL" id="JAQQWE010000008">
    <property type="protein sequence ID" value="KAK7942917.1"/>
    <property type="molecule type" value="Genomic_DNA"/>
</dbReference>
<evidence type="ECO:0000259" key="2">
    <source>
        <dbReference type="Pfam" id="PF20253"/>
    </source>
</evidence>
<gene>
    <name evidence="3" type="ORF">PG986_012030</name>
</gene>
<dbReference type="GeneID" id="92081314"/>